<gene>
    <name evidence="3" type="ORF">DSM3645_08186</name>
</gene>
<dbReference type="EMBL" id="AANZ01000031">
    <property type="protein sequence ID" value="EAQ77563.1"/>
    <property type="molecule type" value="Genomic_DNA"/>
</dbReference>
<dbReference type="eggNOG" id="COG2085">
    <property type="taxonomic scope" value="Bacteria"/>
</dbReference>
<dbReference type="Gene3D" id="3.40.50.720">
    <property type="entry name" value="NAD(P)-binding Rossmann-like Domain"/>
    <property type="match status" value="1"/>
</dbReference>
<dbReference type="HOGENOM" id="CLU_076368_2_1_0"/>
<accession>A4A0Z6</accession>
<organism evidence="3 4">
    <name type="scientific">Blastopirellula marina DSM 3645</name>
    <dbReference type="NCBI Taxonomy" id="314230"/>
    <lineage>
        <taxon>Bacteria</taxon>
        <taxon>Pseudomonadati</taxon>
        <taxon>Planctomycetota</taxon>
        <taxon>Planctomycetia</taxon>
        <taxon>Pirellulales</taxon>
        <taxon>Pirellulaceae</taxon>
        <taxon>Blastopirellula</taxon>
    </lineage>
</organism>
<protein>
    <submittedName>
        <fullName evidence="3">Putative transmemembrane reductase oxidoreductase protein</fullName>
    </submittedName>
</protein>
<dbReference type="STRING" id="314230.DSM3645_08186"/>
<name>A4A0Z6_9BACT</name>
<dbReference type="InterPro" id="IPR051267">
    <property type="entry name" value="STEAP_metalloreductase"/>
</dbReference>
<dbReference type="InterPro" id="IPR036291">
    <property type="entry name" value="NAD(P)-bd_dom_sf"/>
</dbReference>
<evidence type="ECO:0000256" key="1">
    <source>
        <dbReference type="ARBA" id="ARBA00023002"/>
    </source>
</evidence>
<evidence type="ECO:0000259" key="2">
    <source>
        <dbReference type="Pfam" id="PF03807"/>
    </source>
</evidence>
<dbReference type="Pfam" id="PF03807">
    <property type="entry name" value="F420_oxidored"/>
    <property type="match status" value="1"/>
</dbReference>
<evidence type="ECO:0000313" key="3">
    <source>
        <dbReference type="EMBL" id="EAQ77563.1"/>
    </source>
</evidence>
<keyword evidence="1" id="KW-0560">Oxidoreductase</keyword>
<comment type="caution">
    <text evidence="3">The sequence shown here is derived from an EMBL/GenBank/DDBJ whole genome shotgun (WGS) entry which is preliminary data.</text>
</comment>
<proteinExistence type="predicted"/>
<feature type="domain" description="Pyrroline-5-carboxylate reductase catalytic N-terminal" evidence="2">
    <location>
        <begin position="49"/>
        <end position="138"/>
    </location>
</feature>
<dbReference type="SUPFAM" id="SSF51735">
    <property type="entry name" value="NAD(P)-binding Rossmann-fold domains"/>
    <property type="match status" value="1"/>
</dbReference>
<dbReference type="PANTHER" id="PTHR14239">
    <property type="entry name" value="DUDULIN-RELATED"/>
    <property type="match status" value="1"/>
</dbReference>
<sequence length="257" mass="27836">MRTPADLFRGNAAIFDCERFYSCVGATFAAWALPRLARSDGKNKEFAMRIGVIGMGNVGRALAPQWAKHGHQVTLCVRDPADPQRMEEAAAMNVKLGPVSAAGMCEVIVLAIPFTAVSEVLRSAGDLTGKLILDCTNPVNQDLSDLTMGYDRSAGEEIAQLAPTAQVVKILNTNGAKNMTDPDYGDHRVTMFYAGDDPAANRIAAQLAAELGFEPIELGPLKMSRLLEPLAMTWIILARHRGLGRDFGIDVVRRPQK</sequence>
<dbReference type="Proteomes" id="UP000004358">
    <property type="component" value="Unassembled WGS sequence"/>
</dbReference>
<dbReference type="GO" id="GO:0016491">
    <property type="term" value="F:oxidoreductase activity"/>
    <property type="evidence" value="ECO:0007669"/>
    <property type="project" value="UniProtKB-KW"/>
</dbReference>
<dbReference type="PANTHER" id="PTHR14239:SF10">
    <property type="entry name" value="REDUCTASE"/>
    <property type="match status" value="1"/>
</dbReference>
<dbReference type="InterPro" id="IPR028939">
    <property type="entry name" value="P5C_Rdtase_cat_N"/>
</dbReference>
<evidence type="ECO:0000313" key="4">
    <source>
        <dbReference type="Proteomes" id="UP000004358"/>
    </source>
</evidence>
<dbReference type="AlphaFoldDB" id="A4A0Z6"/>
<reference evidence="3 4" key="1">
    <citation type="submission" date="2006-02" db="EMBL/GenBank/DDBJ databases">
        <authorList>
            <person name="Amann R."/>
            <person name="Ferriera S."/>
            <person name="Johnson J."/>
            <person name="Kravitz S."/>
            <person name="Halpern A."/>
            <person name="Remington K."/>
            <person name="Beeson K."/>
            <person name="Tran B."/>
            <person name="Rogers Y.-H."/>
            <person name="Friedman R."/>
            <person name="Venter J.C."/>
        </authorList>
    </citation>
    <scope>NUCLEOTIDE SEQUENCE [LARGE SCALE GENOMIC DNA]</scope>
    <source>
        <strain evidence="3 4">DSM 3645</strain>
    </source>
</reference>